<feature type="region of interest" description="Disordered" evidence="1">
    <location>
        <begin position="1"/>
        <end position="23"/>
    </location>
</feature>
<sequence>MNGLGILMPPAGSTQTSFKEDQSQRRAFAAVRMRKHRYSGLAERDEQSDSSSHSEAVVAAPVPLRSKFRGPGRTSIWNHIGSQLTKINVRSRTGEYGEDCSVDDEIIMKLFMILMWICDSTSVYPHISIDGDSGIAAVWYADELSLEILVDSDGCAEAIVKSGNEMRSIDLVEGDFAALRMVRGHLGRLTAHVKARNPLWRNLVV</sequence>
<evidence type="ECO:0000256" key="1">
    <source>
        <dbReference type="SAM" id="MobiDB-lite"/>
    </source>
</evidence>
<reference evidence="2 3" key="1">
    <citation type="journal article" date="2015" name="Int. J. Syst. Evol. Microbiol.">
        <title>Amycolatopsis rhabdoformis sp. nov., an actinomycete isolated from a tropical forest soil.</title>
        <authorList>
            <person name="Souza W.R."/>
            <person name="Silva R.E."/>
            <person name="Goodfellow M."/>
            <person name="Busarakam K."/>
            <person name="Figueiro F.S."/>
            <person name="Ferreira D."/>
            <person name="Rodrigues-Filho E."/>
            <person name="Moraes L.A.B."/>
            <person name="Zucchi T.D."/>
        </authorList>
    </citation>
    <scope>NUCLEOTIDE SEQUENCE [LARGE SCALE GENOMIC DNA]</scope>
    <source>
        <strain evidence="2 3">NCIMB 14900</strain>
    </source>
</reference>
<gene>
    <name evidence="2" type="ORF">VSH64_34470</name>
</gene>
<dbReference type="EMBL" id="CP142149">
    <property type="protein sequence ID" value="WSE27924.1"/>
    <property type="molecule type" value="Genomic_DNA"/>
</dbReference>
<organism evidence="2 3">
    <name type="scientific">Amycolatopsis rhabdoformis</name>
    <dbReference type="NCBI Taxonomy" id="1448059"/>
    <lineage>
        <taxon>Bacteria</taxon>
        <taxon>Bacillati</taxon>
        <taxon>Actinomycetota</taxon>
        <taxon>Actinomycetes</taxon>
        <taxon>Pseudonocardiales</taxon>
        <taxon>Pseudonocardiaceae</taxon>
        <taxon>Amycolatopsis</taxon>
    </lineage>
</organism>
<evidence type="ECO:0000313" key="3">
    <source>
        <dbReference type="Proteomes" id="UP001330812"/>
    </source>
</evidence>
<dbReference type="Proteomes" id="UP001330812">
    <property type="component" value="Chromosome"/>
</dbReference>
<proteinExistence type="predicted"/>
<protein>
    <submittedName>
        <fullName evidence="2">Uncharacterized protein</fullName>
    </submittedName>
</protein>
<dbReference type="RefSeq" id="WP_326566928.1">
    <property type="nucleotide sequence ID" value="NZ_CP142149.1"/>
</dbReference>
<name>A0ABZ1I198_9PSEU</name>
<accession>A0ABZ1I198</accession>
<evidence type="ECO:0000313" key="2">
    <source>
        <dbReference type="EMBL" id="WSE27924.1"/>
    </source>
</evidence>
<keyword evidence="3" id="KW-1185">Reference proteome</keyword>